<evidence type="ECO:0000313" key="1">
    <source>
        <dbReference type="EMBL" id="KRX92933.1"/>
    </source>
</evidence>
<proteinExistence type="predicted"/>
<keyword evidence="2" id="KW-1185">Reference proteome</keyword>
<organism evidence="1 2">
    <name type="scientific">Trichinella patagoniensis</name>
    <dbReference type="NCBI Taxonomy" id="990121"/>
    <lineage>
        <taxon>Eukaryota</taxon>
        <taxon>Metazoa</taxon>
        <taxon>Ecdysozoa</taxon>
        <taxon>Nematoda</taxon>
        <taxon>Enoplea</taxon>
        <taxon>Dorylaimia</taxon>
        <taxon>Trichinellida</taxon>
        <taxon>Trichinellidae</taxon>
        <taxon>Trichinella</taxon>
    </lineage>
</organism>
<reference evidence="1 2" key="1">
    <citation type="submission" date="2015-01" db="EMBL/GenBank/DDBJ databases">
        <title>Evolution of Trichinella species and genotypes.</title>
        <authorList>
            <person name="Korhonen P.K."/>
            <person name="Edoardo P."/>
            <person name="Giuseppe L.R."/>
            <person name="Gasser R.B."/>
        </authorList>
    </citation>
    <scope>NUCLEOTIDE SEQUENCE [LARGE SCALE GENOMIC DNA]</scope>
    <source>
        <strain evidence="1">ISS2496</strain>
    </source>
</reference>
<comment type="caution">
    <text evidence="1">The sequence shown here is derived from an EMBL/GenBank/DDBJ whole genome shotgun (WGS) entry which is preliminary data.</text>
</comment>
<dbReference type="EMBL" id="JYDQ01004550">
    <property type="protein sequence ID" value="KRX92933.1"/>
    <property type="molecule type" value="Genomic_DNA"/>
</dbReference>
<dbReference type="AlphaFoldDB" id="A0A0V0XYS3"/>
<accession>A0A0V0XYS3</accession>
<name>A0A0V0XYS3_9BILA</name>
<feature type="non-terminal residue" evidence="1">
    <location>
        <position position="1"/>
    </location>
</feature>
<gene>
    <name evidence="1" type="ORF">T12_14457</name>
</gene>
<dbReference type="Proteomes" id="UP000054783">
    <property type="component" value="Unassembled WGS sequence"/>
</dbReference>
<protein>
    <submittedName>
        <fullName evidence="1">Uncharacterized protein</fullName>
    </submittedName>
</protein>
<sequence length="49" mass="5618">LASMLSELAPVLRSISPPFLNTLLQRFWSWPEMLPGITRRLGLCQDTFN</sequence>
<evidence type="ECO:0000313" key="2">
    <source>
        <dbReference type="Proteomes" id="UP000054783"/>
    </source>
</evidence>